<feature type="domain" description="C2H2-type" evidence="2">
    <location>
        <begin position="23"/>
        <end position="43"/>
    </location>
</feature>
<feature type="region of interest" description="Disordered" evidence="1">
    <location>
        <begin position="701"/>
        <end position="741"/>
    </location>
</feature>
<reference evidence="3" key="1">
    <citation type="submission" date="2022-04" db="EMBL/GenBank/DDBJ databases">
        <title>Carnegiea gigantea Genome sequencing and assembly v2.</title>
        <authorList>
            <person name="Copetti D."/>
            <person name="Sanderson M.J."/>
            <person name="Burquez A."/>
            <person name="Wojciechowski M.F."/>
        </authorList>
    </citation>
    <scope>NUCLEOTIDE SEQUENCE</scope>
    <source>
        <strain evidence="3">SGP5-SGP5p</strain>
        <tissue evidence="3">Aerial part</tissue>
    </source>
</reference>
<dbReference type="PANTHER" id="PTHR35746:SF1">
    <property type="entry name" value="PENTATRICOPEPTIDE REPEAT (PPR) SUPERFAMILY PROTEIN"/>
    <property type="match status" value="1"/>
</dbReference>
<feature type="compositionally biased region" description="Basic and acidic residues" evidence="1">
    <location>
        <begin position="723"/>
        <end position="741"/>
    </location>
</feature>
<evidence type="ECO:0000259" key="2">
    <source>
        <dbReference type="PROSITE" id="PS00028"/>
    </source>
</evidence>
<keyword evidence="4" id="KW-1185">Reference proteome</keyword>
<evidence type="ECO:0000313" key="3">
    <source>
        <dbReference type="EMBL" id="KAJ8437078.1"/>
    </source>
</evidence>
<dbReference type="EMBL" id="JAKOGI010000317">
    <property type="protein sequence ID" value="KAJ8437078.1"/>
    <property type="molecule type" value="Genomic_DNA"/>
</dbReference>
<gene>
    <name evidence="3" type="ORF">Cgig2_016432</name>
</gene>
<dbReference type="AlphaFoldDB" id="A0A9Q1K5D7"/>
<dbReference type="Proteomes" id="UP001153076">
    <property type="component" value="Unassembled WGS sequence"/>
</dbReference>
<comment type="caution">
    <text evidence="3">The sequence shown here is derived from an EMBL/GenBank/DDBJ whole genome shotgun (WGS) entry which is preliminary data.</text>
</comment>
<organism evidence="3 4">
    <name type="scientific">Carnegiea gigantea</name>
    <dbReference type="NCBI Taxonomy" id="171969"/>
    <lineage>
        <taxon>Eukaryota</taxon>
        <taxon>Viridiplantae</taxon>
        <taxon>Streptophyta</taxon>
        <taxon>Embryophyta</taxon>
        <taxon>Tracheophyta</taxon>
        <taxon>Spermatophyta</taxon>
        <taxon>Magnoliopsida</taxon>
        <taxon>eudicotyledons</taxon>
        <taxon>Gunneridae</taxon>
        <taxon>Pentapetalae</taxon>
        <taxon>Caryophyllales</taxon>
        <taxon>Cactineae</taxon>
        <taxon>Cactaceae</taxon>
        <taxon>Cactoideae</taxon>
        <taxon>Echinocereeae</taxon>
        <taxon>Carnegiea</taxon>
    </lineage>
</organism>
<feature type="region of interest" description="Disordered" evidence="1">
    <location>
        <begin position="865"/>
        <end position="886"/>
    </location>
</feature>
<dbReference type="PANTHER" id="PTHR35746">
    <property type="entry name" value="PENTATRICOPEPTIDE REPEAT (PPR) SUPERFAMILY PROTEIN"/>
    <property type="match status" value="1"/>
</dbReference>
<feature type="region of interest" description="Disordered" evidence="1">
    <location>
        <begin position="304"/>
        <end position="324"/>
    </location>
</feature>
<dbReference type="OrthoDB" id="1939753at2759"/>
<sequence length="1043" mass="112099">METQDHRKPNQSGHEGHGGAHVCHKCGWPFPNPHPSSRHRRAHRRVCGTIEGYKLDSTQENTHLDDSGGDQRVSDDEFKTPSGLKSFVGGANVVETTISRRSSSGVGSIATRSEDDLFADAVTDFVDSPGVGEASDGIGLRENSLQKIPENDADRTKLPAVNAINEKLSRSHKIDNNQPIWAYGSMRLPLVALLASGGHGLVAGGSAGGSHCQVFRLEVRQRTIEDDSSASNIHVENNELQTVQKLEGQNDKAEGTMPAQDRNLDSINNSTLASALFIIENENAVEQQLIQSSTTSNELNLGVEEGNETSSKDLSELRTTGPEAPGIMLEDVSTLRDGSEGCQDSVCADGMVKHTGLQTCGFEGKVECSGEVDSPVNNHAPLESAQVIESNGNTGKSTDTIEEPDSKINSNENMHVVAAPDALHLLAHPEIAVEDLDHKRGKFNVSMGPDASLAFESIAFGEDPAIKESCSGNDFAKPGESSEIRSQHHVVETVHFTKDMLRLDVGQSRSIVLQRTGGEANQISDAEACNMDIGEFKGKEVFEDIKSETCKKESGSSEEQKHNSSLDNVSLEGAVVDRCANQETRSNAVVIDEEHCVVNENDRNQVQVEELAVTSLQLAESALAKDPIYSQDANDNDHGKIRVEGTAFNANERIGGEDESRALGAEVRPAYGSTLPGTHESNVEAFEPEREYEQHKILDSGNEMGGHSQLESQSTSRGVGEIRSTDDHMGGEECIKDDTGGIVENDDHLDLPLKMTQIGVSEMLENAGSSFPSPVAIRGSCTVEMAENASVAVEVDGTTKEHFAGSAVDTPVDSSSQSDSLEGNWGSVSVLSAISDVPLATDTAASNTSQASAEAGTAVMAPKFPEKGQHSESKTSVEPQVAGLKQKEGTSEILTSQIKHQKSSALQIDWSPSVTRISNDQLADHRNEEIIAKVANWNTEKQHTPLKILLGEATARSRAASPCHDANPLPDHQKEEIPLTNNGLSAKTQNVGLGTKYVAKEGIGKEWNSPARYPVNIKTEKRRAKNKPYWALFVCCSSVDSAR</sequence>
<dbReference type="InterPro" id="IPR013087">
    <property type="entry name" value="Znf_C2H2_type"/>
</dbReference>
<protein>
    <recommendedName>
        <fullName evidence="2">C2H2-type domain-containing protein</fullName>
    </recommendedName>
</protein>
<proteinExistence type="predicted"/>
<evidence type="ECO:0000313" key="4">
    <source>
        <dbReference type="Proteomes" id="UP001153076"/>
    </source>
</evidence>
<name>A0A9Q1K5D7_9CARY</name>
<feature type="region of interest" description="Disordered" evidence="1">
    <location>
        <begin position="58"/>
        <end position="81"/>
    </location>
</feature>
<accession>A0A9Q1K5D7</accession>
<evidence type="ECO:0000256" key="1">
    <source>
        <dbReference type="SAM" id="MobiDB-lite"/>
    </source>
</evidence>
<feature type="compositionally biased region" description="Basic and acidic residues" evidence="1">
    <location>
        <begin position="865"/>
        <end position="875"/>
    </location>
</feature>
<dbReference type="PROSITE" id="PS00028">
    <property type="entry name" value="ZINC_FINGER_C2H2_1"/>
    <property type="match status" value="1"/>
</dbReference>